<organism evidence="9 10">
    <name type="scientific">Stegodyphus mimosarum</name>
    <name type="common">African social velvet spider</name>
    <dbReference type="NCBI Taxonomy" id="407821"/>
    <lineage>
        <taxon>Eukaryota</taxon>
        <taxon>Metazoa</taxon>
        <taxon>Ecdysozoa</taxon>
        <taxon>Arthropoda</taxon>
        <taxon>Chelicerata</taxon>
        <taxon>Arachnida</taxon>
        <taxon>Araneae</taxon>
        <taxon>Araneomorphae</taxon>
        <taxon>Entelegynae</taxon>
        <taxon>Eresoidea</taxon>
        <taxon>Eresidae</taxon>
        <taxon>Stegodyphus</taxon>
    </lineage>
</organism>
<dbReference type="PANTHER" id="PTHR46453:SF5">
    <property type="entry name" value="PROTEIN KINASE C-BINDING PROTEIN 1 ISOFORM X1"/>
    <property type="match status" value="1"/>
</dbReference>
<evidence type="ECO:0000256" key="1">
    <source>
        <dbReference type="ARBA" id="ARBA00022723"/>
    </source>
</evidence>
<dbReference type="Gene3D" id="3.30.40.10">
    <property type="entry name" value="Zinc/RING finger domain, C3HC4 (zinc finger)"/>
    <property type="match status" value="1"/>
</dbReference>
<evidence type="ECO:0000256" key="2">
    <source>
        <dbReference type="ARBA" id="ARBA00022771"/>
    </source>
</evidence>
<accession>A0A087SXC1</accession>
<name>A0A087SXC1_STEMI</name>
<dbReference type="PROSITE" id="PS50950">
    <property type="entry name" value="ZF_THAP"/>
    <property type="match status" value="1"/>
</dbReference>
<dbReference type="InterPro" id="IPR006612">
    <property type="entry name" value="THAP_Znf"/>
</dbReference>
<keyword evidence="1" id="KW-0479">Metal-binding</keyword>
<evidence type="ECO:0000256" key="5">
    <source>
        <dbReference type="PROSITE-ProRule" id="PRU00309"/>
    </source>
</evidence>
<keyword evidence="9" id="KW-0808">Transferase</keyword>
<dbReference type="GO" id="GO:0008270">
    <property type="term" value="F:zinc ion binding"/>
    <property type="evidence" value="ECO:0007669"/>
    <property type="project" value="UniProtKB-KW"/>
</dbReference>
<sequence>MPSKCWIPGCRSNYCPRFKARVFSFPRNEKLRAAWLKAIQRKDRVPSRASKVCEKHFKPEDIITTASGFDSKTQVTITVPLRVHRLAPEAVPCLFLDGTPIRKKRVSVVTSEDNSKQVKEESEDSISAAGHSMQSKEPKCLESTDSPSEDNPNDVVKQTAEETSVIDKPKRNVRDLKSDELFPTKVMEECTEVSVSTPSNSISSLPSPYKHLPSVTVCLKEEDRVAIPREFGKAVKRSPSLGSNSSNGSSEAIKNSTPLPKRRKVEKPAPTVIGRKNDCYCWMCHRENVVLCCIACPRAYHQKCAGDFNESSSEWFCPECQRSLVADELGCRSSTLNGISLKDLCDLLKLSLNKMRQRAPVAFHQAVSLEHYPLYPHYIINPMDFSLLEK</sequence>
<dbReference type="PANTHER" id="PTHR46453">
    <property type="entry name" value="PROTEIN KINASE C-BINDING PROTEIN 1"/>
    <property type="match status" value="1"/>
</dbReference>
<dbReference type="PROSITE" id="PS50016">
    <property type="entry name" value="ZF_PHD_2"/>
    <property type="match status" value="1"/>
</dbReference>
<keyword evidence="3" id="KW-0862">Zinc</keyword>
<dbReference type="GO" id="GO:0005737">
    <property type="term" value="C:cytoplasm"/>
    <property type="evidence" value="ECO:0007669"/>
    <property type="project" value="TreeGrafter"/>
</dbReference>
<protein>
    <submittedName>
        <fullName evidence="9">Protein kinase C-binding protein 1</fullName>
    </submittedName>
</protein>
<keyword evidence="9" id="KW-0418">Kinase</keyword>
<dbReference type="InterPro" id="IPR013083">
    <property type="entry name" value="Znf_RING/FYVE/PHD"/>
</dbReference>
<keyword evidence="10" id="KW-1185">Reference proteome</keyword>
<dbReference type="Pfam" id="PF05485">
    <property type="entry name" value="THAP"/>
    <property type="match status" value="1"/>
</dbReference>
<dbReference type="SMART" id="SM00980">
    <property type="entry name" value="THAP"/>
    <property type="match status" value="1"/>
</dbReference>
<evidence type="ECO:0000256" key="3">
    <source>
        <dbReference type="ARBA" id="ARBA00022833"/>
    </source>
</evidence>
<dbReference type="AlphaFoldDB" id="A0A087SXC1"/>
<dbReference type="OrthoDB" id="6432086at2759"/>
<dbReference type="GO" id="GO:0016301">
    <property type="term" value="F:kinase activity"/>
    <property type="evidence" value="ECO:0007669"/>
    <property type="project" value="UniProtKB-KW"/>
</dbReference>
<keyword evidence="4 5" id="KW-0238">DNA-binding</keyword>
<gene>
    <name evidence="9" type="ORF">X975_15491</name>
</gene>
<dbReference type="SUPFAM" id="SSF57716">
    <property type="entry name" value="Glucocorticoid receptor-like (DNA-binding domain)"/>
    <property type="match status" value="1"/>
</dbReference>
<dbReference type="InterPro" id="IPR038441">
    <property type="entry name" value="THAP_Znf_sf"/>
</dbReference>
<keyword evidence="2 5" id="KW-0863">Zinc-finger</keyword>
<dbReference type="InterPro" id="IPR011011">
    <property type="entry name" value="Znf_FYVE_PHD"/>
</dbReference>
<feature type="region of interest" description="Disordered" evidence="6">
    <location>
        <begin position="107"/>
        <end position="164"/>
    </location>
</feature>
<dbReference type="SMART" id="SM00249">
    <property type="entry name" value="PHD"/>
    <property type="match status" value="1"/>
</dbReference>
<dbReference type="Gene3D" id="6.20.210.20">
    <property type="entry name" value="THAP domain"/>
    <property type="match status" value="1"/>
</dbReference>
<dbReference type="GO" id="GO:0003714">
    <property type="term" value="F:transcription corepressor activity"/>
    <property type="evidence" value="ECO:0007669"/>
    <property type="project" value="TreeGrafter"/>
</dbReference>
<evidence type="ECO:0000259" key="8">
    <source>
        <dbReference type="PROSITE" id="PS50950"/>
    </source>
</evidence>
<evidence type="ECO:0000313" key="10">
    <source>
        <dbReference type="Proteomes" id="UP000054359"/>
    </source>
</evidence>
<dbReference type="GO" id="GO:0003677">
    <property type="term" value="F:DNA binding"/>
    <property type="evidence" value="ECO:0007669"/>
    <property type="project" value="UniProtKB-UniRule"/>
</dbReference>
<dbReference type="STRING" id="407821.A0A087SXC1"/>
<proteinExistence type="predicted"/>
<feature type="non-terminal residue" evidence="9">
    <location>
        <position position="390"/>
    </location>
</feature>
<dbReference type="SUPFAM" id="SSF57903">
    <property type="entry name" value="FYVE/PHD zinc finger"/>
    <property type="match status" value="1"/>
</dbReference>
<reference evidence="9 10" key="1">
    <citation type="submission" date="2013-11" db="EMBL/GenBank/DDBJ databases">
        <title>Genome sequencing of Stegodyphus mimosarum.</title>
        <authorList>
            <person name="Bechsgaard J."/>
        </authorList>
    </citation>
    <scope>NUCLEOTIDE SEQUENCE [LARGE SCALE GENOMIC DNA]</scope>
</reference>
<dbReference type="SMART" id="SM00692">
    <property type="entry name" value="DM3"/>
    <property type="match status" value="1"/>
</dbReference>
<dbReference type="InterPro" id="IPR019787">
    <property type="entry name" value="Znf_PHD-finger"/>
</dbReference>
<dbReference type="EMBL" id="KK112389">
    <property type="protein sequence ID" value="KFM57510.1"/>
    <property type="molecule type" value="Genomic_DNA"/>
</dbReference>
<dbReference type="InterPro" id="IPR044075">
    <property type="entry name" value="PRKCBP1_PHD"/>
</dbReference>
<evidence type="ECO:0000259" key="7">
    <source>
        <dbReference type="PROSITE" id="PS50016"/>
    </source>
</evidence>
<dbReference type="GO" id="GO:0005634">
    <property type="term" value="C:nucleus"/>
    <property type="evidence" value="ECO:0007669"/>
    <property type="project" value="TreeGrafter"/>
</dbReference>
<feature type="domain" description="PHD-type" evidence="7">
    <location>
        <begin position="278"/>
        <end position="323"/>
    </location>
</feature>
<dbReference type="Proteomes" id="UP000054359">
    <property type="component" value="Unassembled WGS sequence"/>
</dbReference>
<dbReference type="InterPro" id="IPR001965">
    <property type="entry name" value="Znf_PHD"/>
</dbReference>
<evidence type="ECO:0000256" key="6">
    <source>
        <dbReference type="SAM" id="MobiDB-lite"/>
    </source>
</evidence>
<evidence type="ECO:0000256" key="4">
    <source>
        <dbReference type="ARBA" id="ARBA00023125"/>
    </source>
</evidence>
<evidence type="ECO:0000313" key="9">
    <source>
        <dbReference type="EMBL" id="KFM57510.1"/>
    </source>
</evidence>
<feature type="domain" description="THAP-type" evidence="8">
    <location>
        <begin position="1"/>
        <end position="95"/>
    </location>
</feature>
<feature type="compositionally biased region" description="Low complexity" evidence="6">
    <location>
        <begin position="238"/>
        <end position="250"/>
    </location>
</feature>
<dbReference type="CDD" id="cd15538">
    <property type="entry name" value="PHD_PRKCBP1"/>
    <property type="match status" value="1"/>
</dbReference>
<feature type="region of interest" description="Disordered" evidence="6">
    <location>
        <begin position="236"/>
        <end position="267"/>
    </location>
</feature>